<dbReference type="PANTHER" id="PTHR24305:SF166">
    <property type="entry name" value="CYTOCHROME P450 12A4, MITOCHONDRIAL-RELATED"/>
    <property type="match status" value="1"/>
</dbReference>
<dbReference type="Gene3D" id="1.10.630.10">
    <property type="entry name" value="Cytochrome P450"/>
    <property type="match status" value="1"/>
</dbReference>
<dbReference type="PANTHER" id="PTHR24305">
    <property type="entry name" value="CYTOCHROME P450"/>
    <property type="match status" value="1"/>
</dbReference>
<evidence type="ECO:0000256" key="4">
    <source>
        <dbReference type="RuleBase" id="RU000461"/>
    </source>
</evidence>
<dbReference type="PROSITE" id="PS00086">
    <property type="entry name" value="CYTOCHROME_P450"/>
    <property type="match status" value="1"/>
</dbReference>
<evidence type="ECO:0000256" key="3">
    <source>
        <dbReference type="PIRSR" id="PIRSR602401-1"/>
    </source>
</evidence>
<evidence type="ECO:0000256" key="2">
    <source>
        <dbReference type="ARBA" id="ARBA00010617"/>
    </source>
</evidence>
<dbReference type="EMBL" id="BMUE01000001">
    <property type="protein sequence ID" value="GGW28818.1"/>
    <property type="molecule type" value="Genomic_DNA"/>
</dbReference>
<dbReference type="GO" id="GO:0020037">
    <property type="term" value="F:heme binding"/>
    <property type="evidence" value="ECO:0007669"/>
    <property type="project" value="InterPro"/>
</dbReference>
<reference evidence="5" key="1">
    <citation type="journal article" date="2014" name="Int. J. Syst. Evol. Microbiol.">
        <title>Complete genome sequence of Corynebacterium casei LMG S-19264T (=DSM 44701T), isolated from a smear-ripened cheese.</title>
        <authorList>
            <consortium name="US DOE Joint Genome Institute (JGI-PGF)"/>
            <person name="Walter F."/>
            <person name="Albersmeier A."/>
            <person name="Kalinowski J."/>
            <person name="Ruckert C."/>
        </authorList>
    </citation>
    <scope>NUCLEOTIDE SEQUENCE</scope>
    <source>
        <strain evidence="5">JCM 4490</strain>
    </source>
</reference>
<keyword evidence="3 4" id="KW-0408">Iron</keyword>
<organism evidence="5 6">
    <name type="scientific">Streptomyces lucensis JCM 4490</name>
    <dbReference type="NCBI Taxonomy" id="1306176"/>
    <lineage>
        <taxon>Bacteria</taxon>
        <taxon>Bacillati</taxon>
        <taxon>Actinomycetota</taxon>
        <taxon>Actinomycetes</taxon>
        <taxon>Kitasatosporales</taxon>
        <taxon>Streptomycetaceae</taxon>
        <taxon>Streptomyces</taxon>
    </lineage>
</organism>
<dbReference type="Pfam" id="PF00067">
    <property type="entry name" value="p450"/>
    <property type="match status" value="1"/>
</dbReference>
<comment type="caution">
    <text evidence="5">The sequence shown here is derived from an EMBL/GenBank/DDBJ whole genome shotgun (WGS) entry which is preliminary data.</text>
</comment>
<protein>
    <submittedName>
        <fullName evidence="5">Cytochrome P450</fullName>
    </submittedName>
</protein>
<dbReference type="InterPro" id="IPR017972">
    <property type="entry name" value="Cyt_P450_CS"/>
</dbReference>
<dbReference type="Proteomes" id="UP000620224">
    <property type="component" value="Unassembled WGS sequence"/>
</dbReference>
<dbReference type="GO" id="GO:0016705">
    <property type="term" value="F:oxidoreductase activity, acting on paired donors, with incorporation or reduction of molecular oxygen"/>
    <property type="evidence" value="ECO:0007669"/>
    <property type="project" value="InterPro"/>
</dbReference>
<dbReference type="InterPro" id="IPR036396">
    <property type="entry name" value="Cyt_P450_sf"/>
</dbReference>
<dbReference type="PRINTS" id="PR00385">
    <property type="entry name" value="P450"/>
</dbReference>
<keyword evidence="3 4" id="KW-0349">Heme</keyword>
<keyword evidence="4" id="KW-0503">Monooxygenase</keyword>
<dbReference type="AlphaFoldDB" id="A0A918ITB8"/>
<evidence type="ECO:0000256" key="1">
    <source>
        <dbReference type="ARBA" id="ARBA00001971"/>
    </source>
</evidence>
<dbReference type="InterPro" id="IPR002401">
    <property type="entry name" value="Cyt_P450_E_grp-I"/>
</dbReference>
<accession>A0A918ITB8</accession>
<name>A0A918ITB8_9ACTN</name>
<dbReference type="InterPro" id="IPR050121">
    <property type="entry name" value="Cytochrome_P450_monoxygenase"/>
</dbReference>
<keyword evidence="4" id="KW-0560">Oxidoreductase</keyword>
<keyword evidence="3 4" id="KW-0479">Metal-binding</keyword>
<reference evidence="5" key="2">
    <citation type="submission" date="2020-09" db="EMBL/GenBank/DDBJ databases">
        <authorList>
            <person name="Sun Q."/>
            <person name="Ohkuma M."/>
        </authorList>
    </citation>
    <scope>NUCLEOTIDE SEQUENCE</scope>
    <source>
        <strain evidence="5">JCM 4490</strain>
    </source>
</reference>
<dbReference type="PRINTS" id="PR00463">
    <property type="entry name" value="EP450I"/>
</dbReference>
<dbReference type="InterPro" id="IPR001128">
    <property type="entry name" value="Cyt_P450"/>
</dbReference>
<proteinExistence type="inferred from homology"/>
<dbReference type="GO" id="GO:0005506">
    <property type="term" value="F:iron ion binding"/>
    <property type="evidence" value="ECO:0007669"/>
    <property type="project" value="InterPro"/>
</dbReference>
<dbReference type="SUPFAM" id="SSF48264">
    <property type="entry name" value="Cytochrome P450"/>
    <property type="match status" value="1"/>
</dbReference>
<evidence type="ECO:0000313" key="6">
    <source>
        <dbReference type="Proteomes" id="UP000620224"/>
    </source>
</evidence>
<evidence type="ECO:0000313" key="5">
    <source>
        <dbReference type="EMBL" id="GGW28818.1"/>
    </source>
</evidence>
<gene>
    <name evidence="5" type="ORF">GCM10010503_00300</name>
</gene>
<feature type="binding site" description="axial binding residue" evidence="3">
    <location>
        <position position="408"/>
    </location>
    <ligand>
        <name>heme</name>
        <dbReference type="ChEBI" id="CHEBI:30413"/>
    </ligand>
    <ligandPart>
        <name>Fe</name>
        <dbReference type="ChEBI" id="CHEBI:18248"/>
    </ligandPart>
</feature>
<comment type="similarity">
    <text evidence="2 4">Belongs to the cytochrome P450 family.</text>
</comment>
<sequence length="460" mass="50785">MAGTAASTLPVRQVRHDSGVLSAPAVPPRRLPGIGDLLRLRSDLLNAIQYAALDGSELSYFSVGPKRMVFVNRSTAADVVLSDIHTFGKPNAENPLRLVLGDGLISNPNHDQWLQRRRALHPMYSRPSLAGMRQKMADVIGEHIGRWEGRDRTELRVHEDMLSFALDIVARCMFSRSGDEVSAVLTPKTISFLLEFVERRLRMPLSLPVGVPTRRNRDFAATMRGLDGLVHRIVRERRVSGEQHGDLLDILLEARVGDAAEPLTDVEVRDEVLTTFVAAYETTASALTWILYLLACYPDVQRGVREEVRAAESSAPGERQGSTLLECVINEGMRLFPPSPTIPRQVRKDTLIGSSQVPGGAFVMLNVAAIHRDPAVWERPDEFLPERFANGVPGKGRFLPFGAGAHMCIGKGFAMMEMSMLLAGILDRFEISQRDSAGPEPKAMLTLRPRAGFALTLTRI</sequence>
<dbReference type="GO" id="GO:0004497">
    <property type="term" value="F:monooxygenase activity"/>
    <property type="evidence" value="ECO:0007669"/>
    <property type="project" value="UniProtKB-KW"/>
</dbReference>
<comment type="cofactor">
    <cofactor evidence="1 3">
        <name>heme</name>
        <dbReference type="ChEBI" id="CHEBI:30413"/>
    </cofactor>
</comment>
<keyword evidence="6" id="KW-1185">Reference proteome</keyword>